<dbReference type="CDD" id="cd02947">
    <property type="entry name" value="TRX_family"/>
    <property type="match status" value="1"/>
</dbReference>
<proteinExistence type="predicted"/>
<dbReference type="STRING" id="1590841.A0A2R6Q0P5"/>
<dbReference type="GO" id="GO:0005737">
    <property type="term" value="C:cytoplasm"/>
    <property type="evidence" value="ECO:0007669"/>
    <property type="project" value="TreeGrafter"/>
</dbReference>
<keyword evidence="1" id="KW-0802">TPR repeat</keyword>
<dbReference type="SUPFAM" id="SSF52833">
    <property type="entry name" value="Thioredoxin-like"/>
    <property type="match status" value="1"/>
</dbReference>
<evidence type="ECO:0000313" key="5">
    <source>
        <dbReference type="Proteomes" id="UP000241394"/>
    </source>
</evidence>
<dbReference type="PROSITE" id="PS50293">
    <property type="entry name" value="TPR_REGION"/>
    <property type="match status" value="1"/>
</dbReference>
<dbReference type="GO" id="GO:0006950">
    <property type="term" value="P:response to stress"/>
    <property type="evidence" value="ECO:0007669"/>
    <property type="project" value="UniProtKB-ARBA"/>
</dbReference>
<dbReference type="InterPro" id="IPR044534">
    <property type="entry name" value="TTL1-4"/>
</dbReference>
<keyword evidence="5" id="KW-1185">Reference proteome</keyword>
<dbReference type="OrthoDB" id="2335338at2759"/>
<dbReference type="OMA" id="NMMVFGH"/>
<comment type="caution">
    <text evidence="4">The sequence shown here is derived from an EMBL/GenBank/DDBJ whole genome shotgun (WGS) entry which is preliminary data.</text>
</comment>
<dbReference type="AlphaFoldDB" id="A0A2R6Q0P5"/>
<feature type="compositionally biased region" description="Polar residues" evidence="2">
    <location>
        <begin position="97"/>
        <end position="109"/>
    </location>
</feature>
<feature type="compositionally biased region" description="Low complexity" evidence="2">
    <location>
        <begin position="74"/>
        <end position="91"/>
    </location>
</feature>
<dbReference type="SUPFAM" id="SSF48452">
    <property type="entry name" value="TPR-like"/>
    <property type="match status" value="2"/>
</dbReference>
<accession>A0A2R6Q0P5</accession>
<name>A0A2R6Q0P5_ACTCC</name>
<feature type="compositionally biased region" description="Polar residues" evidence="2">
    <location>
        <begin position="33"/>
        <end position="44"/>
    </location>
</feature>
<dbReference type="InterPro" id="IPR013766">
    <property type="entry name" value="Thioredoxin_domain"/>
</dbReference>
<dbReference type="Gramene" id="PSR99985">
    <property type="protein sequence ID" value="PSR99985"/>
    <property type="gene ID" value="CEY00_Acc23953"/>
</dbReference>
<evidence type="ECO:0000259" key="3">
    <source>
        <dbReference type="Pfam" id="PF00085"/>
    </source>
</evidence>
<dbReference type="Pfam" id="PF13432">
    <property type="entry name" value="TPR_16"/>
    <property type="match status" value="1"/>
</dbReference>
<gene>
    <name evidence="4" type="ORF">CEY00_Acc23953</name>
</gene>
<reference evidence="5" key="2">
    <citation type="journal article" date="2018" name="BMC Genomics">
        <title>A manually annotated Actinidia chinensis var. chinensis (kiwifruit) genome highlights the challenges associated with draft genomes and gene prediction in plants.</title>
        <authorList>
            <person name="Pilkington S.M."/>
            <person name="Crowhurst R."/>
            <person name="Hilario E."/>
            <person name="Nardozza S."/>
            <person name="Fraser L."/>
            <person name="Peng Y."/>
            <person name="Gunaseelan K."/>
            <person name="Simpson R."/>
            <person name="Tahir J."/>
            <person name="Deroles S.C."/>
            <person name="Templeton K."/>
            <person name="Luo Z."/>
            <person name="Davy M."/>
            <person name="Cheng C."/>
            <person name="McNeilage M."/>
            <person name="Scaglione D."/>
            <person name="Liu Y."/>
            <person name="Zhang Q."/>
            <person name="Datson P."/>
            <person name="De Silva N."/>
            <person name="Gardiner S.E."/>
            <person name="Bassett H."/>
            <person name="Chagne D."/>
            <person name="McCallum J."/>
            <person name="Dzierzon H."/>
            <person name="Deng C."/>
            <person name="Wang Y.Y."/>
            <person name="Barron L."/>
            <person name="Manako K."/>
            <person name="Bowen J."/>
            <person name="Foster T.M."/>
            <person name="Erridge Z.A."/>
            <person name="Tiffin H."/>
            <person name="Waite C.N."/>
            <person name="Davies K.M."/>
            <person name="Grierson E.P."/>
            <person name="Laing W.A."/>
            <person name="Kirk R."/>
            <person name="Chen X."/>
            <person name="Wood M."/>
            <person name="Montefiori M."/>
            <person name="Brummell D.A."/>
            <person name="Schwinn K.E."/>
            <person name="Catanach A."/>
            <person name="Fullerton C."/>
            <person name="Li D."/>
            <person name="Meiyalaghan S."/>
            <person name="Nieuwenhuizen N."/>
            <person name="Read N."/>
            <person name="Prakash R."/>
            <person name="Hunter D."/>
            <person name="Zhang H."/>
            <person name="McKenzie M."/>
            <person name="Knabel M."/>
            <person name="Harris A."/>
            <person name="Allan A.C."/>
            <person name="Gleave A."/>
            <person name="Chen A."/>
            <person name="Janssen B.J."/>
            <person name="Plunkett B."/>
            <person name="Ampomah-Dwamena C."/>
            <person name="Voogd C."/>
            <person name="Leif D."/>
            <person name="Lafferty D."/>
            <person name="Souleyre E.J.F."/>
            <person name="Varkonyi-Gasic E."/>
            <person name="Gambi F."/>
            <person name="Hanley J."/>
            <person name="Yao J.L."/>
            <person name="Cheung J."/>
            <person name="David K.M."/>
            <person name="Warren B."/>
            <person name="Marsh K."/>
            <person name="Snowden K.C."/>
            <person name="Lin-Wang K."/>
            <person name="Brian L."/>
            <person name="Martinez-Sanchez M."/>
            <person name="Wang M."/>
            <person name="Ileperuma N."/>
            <person name="Macnee N."/>
            <person name="Campin R."/>
            <person name="McAtee P."/>
            <person name="Drummond R.S.M."/>
            <person name="Espley R.V."/>
            <person name="Ireland H.S."/>
            <person name="Wu R."/>
            <person name="Atkinson R.G."/>
            <person name="Karunairetnam S."/>
            <person name="Bulley S."/>
            <person name="Chunkath S."/>
            <person name="Hanley Z."/>
            <person name="Storey R."/>
            <person name="Thrimawithana A.H."/>
            <person name="Thomson S."/>
            <person name="David C."/>
            <person name="Testolin R."/>
            <person name="Huang H."/>
            <person name="Hellens R.P."/>
            <person name="Schaffer R.J."/>
        </authorList>
    </citation>
    <scope>NUCLEOTIDE SEQUENCE [LARGE SCALE GENOMIC DNA]</scope>
    <source>
        <strain evidence="5">cv. Red5</strain>
    </source>
</reference>
<dbReference type="SMART" id="SM00028">
    <property type="entry name" value="TPR"/>
    <property type="match status" value="7"/>
</dbReference>
<dbReference type="InterPro" id="IPR036249">
    <property type="entry name" value="Thioredoxin-like_sf"/>
</dbReference>
<dbReference type="PROSITE" id="PS50005">
    <property type="entry name" value="TPR"/>
    <property type="match status" value="1"/>
</dbReference>
<dbReference type="Pfam" id="PF00085">
    <property type="entry name" value="Thioredoxin"/>
    <property type="match status" value="1"/>
</dbReference>
<dbReference type="InterPro" id="IPR011990">
    <property type="entry name" value="TPR-like_helical_dom_sf"/>
</dbReference>
<dbReference type="InParanoid" id="A0A2R6Q0P5"/>
<dbReference type="Pfam" id="PF13414">
    <property type="entry name" value="TPR_11"/>
    <property type="match status" value="1"/>
</dbReference>
<dbReference type="Gene3D" id="3.40.30.10">
    <property type="entry name" value="Glutaredoxin"/>
    <property type="match status" value="1"/>
</dbReference>
<organism evidence="4 5">
    <name type="scientific">Actinidia chinensis var. chinensis</name>
    <name type="common">Chinese soft-hair kiwi</name>
    <dbReference type="NCBI Taxonomy" id="1590841"/>
    <lineage>
        <taxon>Eukaryota</taxon>
        <taxon>Viridiplantae</taxon>
        <taxon>Streptophyta</taxon>
        <taxon>Embryophyta</taxon>
        <taxon>Tracheophyta</taxon>
        <taxon>Spermatophyta</taxon>
        <taxon>Magnoliopsida</taxon>
        <taxon>eudicotyledons</taxon>
        <taxon>Gunneridae</taxon>
        <taxon>Pentapetalae</taxon>
        <taxon>asterids</taxon>
        <taxon>Ericales</taxon>
        <taxon>Actinidiaceae</taxon>
        <taxon>Actinidia</taxon>
    </lineage>
</organism>
<evidence type="ECO:0000256" key="1">
    <source>
        <dbReference type="PROSITE-ProRule" id="PRU00339"/>
    </source>
</evidence>
<evidence type="ECO:0000313" key="4">
    <source>
        <dbReference type="EMBL" id="PSR99985.1"/>
    </source>
</evidence>
<feature type="region of interest" description="Disordered" evidence="2">
    <location>
        <begin position="33"/>
        <end position="120"/>
    </location>
</feature>
<dbReference type="PANTHER" id="PTHR46050">
    <property type="entry name" value="TPR REPEAT-CONTAINING THIOREDOXIN"/>
    <property type="match status" value="1"/>
</dbReference>
<protein>
    <submittedName>
        <fullName evidence="4">TPR repeat-containing thioredoxin like</fullName>
    </submittedName>
</protein>
<dbReference type="Gene3D" id="1.25.40.10">
    <property type="entry name" value="Tetratricopeptide repeat domain"/>
    <property type="match status" value="1"/>
</dbReference>
<feature type="domain" description="Thioredoxin" evidence="3">
    <location>
        <begin position="551"/>
        <end position="639"/>
    </location>
</feature>
<dbReference type="PANTHER" id="PTHR46050:SF18">
    <property type="entry name" value="TETRATRICOPEPTIDE REPEAT (TPR)-LIKE SUPERFAMILY PROTEIN"/>
    <property type="match status" value="1"/>
</dbReference>
<evidence type="ECO:0000256" key="2">
    <source>
        <dbReference type="SAM" id="MobiDB-lite"/>
    </source>
</evidence>
<sequence>MAETVKYQVGNDLGCGFMSAIFHFSLRKSSVKQLPANTKKSSINVPKLEEKPITKPISATTSRPSKRIVPQNQSRNSSDATRSSTSSSNSSGLRRQPTFTSTELSLITTTDHHRPPSDPTGRLFRASSGNIMLLGQLGNLKQQGTKTSSNNSINKPLDFHYKTDAGNIVRGRSSEKYQFDPEVLKSMGNEKYKQGRFEEALALYSKAISLDPNRASYHSNKSAALIGLGHLIEAAFECREAVRIEPNYLRAHHRLVTLYLRLGEAEKALDHYKQSGLKADIKDTAKAKALKTHLNGCSKAKEQRDWVSLLKESQSAISSGADSAPQIYAMQVEALLKLHRHQEAHNIFQKGTNFDIDSCIRFFGPACSAYLLTIQAQVYMAAGRFEDAVAASQRAARLDLSNYEVNEVVKRAQALALARSNGNKLFKASRFSEAFTAYSEGLEHYGYSSILLCNRAACRYKLGQFEKAAEDCTAALNVQPSYSKARLRRANCNAKLERWEAAIQDYETLIRETPGNEEVGEALFEARLQQKKQHGEDTTGLKFGPNLVSISSNESFRHFVTAPGMSVVLFYNKTCHKKVLQLMDQVCKGFPSVNFLKVEIEDHPYLAKSEGVSSIPAFKIYKNGSKIKDIPGNNRELLESSVKLYSS</sequence>
<reference evidence="4 5" key="1">
    <citation type="submission" date="2017-07" db="EMBL/GenBank/DDBJ databases">
        <title>An improved, manually edited Actinidia chinensis var. chinensis (kiwifruit) genome highlights the challenges associated with draft genomes and gene prediction in plants.</title>
        <authorList>
            <person name="Pilkington S."/>
            <person name="Crowhurst R."/>
            <person name="Hilario E."/>
            <person name="Nardozza S."/>
            <person name="Fraser L."/>
            <person name="Peng Y."/>
            <person name="Gunaseelan K."/>
            <person name="Simpson R."/>
            <person name="Tahir J."/>
            <person name="Deroles S."/>
            <person name="Templeton K."/>
            <person name="Luo Z."/>
            <person name="Davy M."/>
            <person name="Cheng C."/>
            <person name="Mcneilage M."/>
            <person name="Scaglione D."/>
            <person name="Liu Y."/>
            <person name="Zhang Q."/>
            <person name="Datson P."/>
            <person name="De Silva N."/>
            <person name="Gardiner S."/>
            <person name="Bassett H."/>
            <person name="Chagne D."/>
            <person name="Mccallum J."/>
            <person name="Dzierzon H."/>
            <person name="Deng C."/>
            <person name="Wang Y.-Y."/>
            <person name="Barron N."/>
            <person name="Manako K."/>
            <person name="Bowen J."/>
            <person name="Foster T."/>
            <person name="Erridge Z."/>
            <person name="Tiffin H."/>
            <person name="Waite C."/>
            <person name="Davies K."/>
            <person name="Grierson E."/>
            <person name="Laing W."/>
            <person name="Kirk R."/>
            <person name="Chen X."/>
            <person name="Wood M."/>
            <person name="Montefiori M."/>
            <person name="Brummell D."/>
            <person name="Schwinn K."/>
            <person name="Catanach A."/>
            <person name="Fullerton C."/>
            <person name="Li D."/>
            <person name="Meiyalaghan S."/>
            <person name="Nieuwenhuizen N."/>
            <person name="Read N."/>
            <person name="Prakash R."/>
            <person name="Hunter D."/>
            <person name="Zhang H."/>
            <person name="Mckenzie M."/>
            <person name="Knabel M."/>
            <person name="Harris A."/>
            <person name="Allan A."/>
            <person name="Chen A."/>
            <person name="Janssen B."/>
            <person name="Plunkett B."/>
            <person name="Dwamena C."/>
            <person name="Voogd C."/>
            <person name="Leif D."/>
            <person name="Lafferty D."/>
            <person name="Souleyre E."/>
            <person name="Varkonyi-Gasic E."/>
            <person name="Gambi F."/>
            <person name="Hanley J."/>
            <person name="Yao J.-L."/>
            <person name="Cheung J."/>
            <person name="David K."/>
            <person name="Warren B."/>
            <person name="Marsh K."/>
            <person name="Snowden K."/>
            <person name="Lin-Wang K."/>
            <person name="Brian L."/>
            <person name="Martinez-Sanchez M."/>
            <person name="Wang M."/>
            <person name="Ileperuma N."/>
            <person name="Macnee N."/>
            <person name="Campin R."/>
            <person name="Mcatee P."/>
            <person name="Drummond R."/>
            <person name="Espley R."/>
            <person name="Ireland H."/>
            <person name="Wu R."/>
            <person name="Atkinson R."/>
            <person name="Karunairetnam S."/>
            <person name="Bulley S."/>
            <person name="Chunkath S."/>
            <person name="Hanley Z."/>
            <person name="Storey R."/>
            <person name="Thrimawithana A."/>
            <person name="Thomson S."/>
            <person name="David C."/>
            <person name="Testolin R."/>
        </authorList>
    </citation>
    <scope>NUCLEOTIDE SEQUENCE [LARGE SCALE GENOMIC DNA]</scope>
    <source>
        <strain evidence="5">cv. Red5</strain>
        <tissue evidence="4">Young leaf</tissue>
    </source>
</reference>
<dbReference type="EMBL" id="NKQK01000021">
    <property type="protein sequence ID" value="PSR99985.1"/>
    <property type="molecule type" value="Genomic_DNA"/>
</dbReference>
<dbReference type="Proteomes" id="UP000241394">
    <property type="component" value="Chromosome LG21"/>
</dbReference>
<dbReference type="InterPro" id="IPR019734">
    <property type="entry name" value="TPR_rpt"/>
</dbReference>
<feature type="repeat" description="TPR" evidence="1">
    <location>
        <begin position="181"/>
        <end position="214"/>
    </location>
</feature>